<name>V4SY75_CITCL</name>
<sequence length="100" mass="10923">MLSHSLPHALPHQSTNLTTLRSSLPFSLSATSLHPPSIASLTAPHSLGCLKEKDQMLVMSSLVQKNISQKELRQVLLGAIPEAKGNEIQYIISRTTKPKK</sequence>
<dbReference type="Proteomes" id="UP000030687">
    <property type="component" value="Unassembled WGS sequence"/>
</dbReference>
<dbReference type="EMBL" id="KI536799">
    <property type="protein sequence ID" value="ESR45747.1"/>
    <property type="molecule type" value="Genomic_DNA"/>
</dbReference>
<gene>
    <name evidence="1" type="ORF">CICLE_v10003785mg</name>
</gene>
<accession>V4SY75</accession>
<evidence type="ECO:0000313" key="2">
    <source>
        <dbReference type="Proteomes" id="UP000030687"/>
    </source>
</evidence>
<dbReference type="Gramene" id="ESR45747">
    <property type="protein sequence ID" value="ESR45747"/>
    <property type="gene ID" value="CICLE_v10003785mg"/>
</dbReference>
<proteinExistence type="predicted"/>
<keyword evidence="2" id="KW-1185">Reference proteome</keyword>
<dbReference type="InParanoid" id="V4SY75"/>
<evidence type="ECO:0000313" key="1">
    <source>
        <dbReference type="EMBL" id="ESR45747.1"/>
    </source>
</evidence>
<dbReference type="KEGG" id="cic:CICLE_v10003785mg"/>
<reference evidence="1 2" key="1">
    <citation type="submission" date="2013-10" db="EMBL/GenBank/DDBJ databases">
        <authorList>
            <consortium name="International Citrus Genome Consortium"/>
            <person name="Jenkins J."/>
            <person name="Schmutz J."/>
            <person name="Prochnik S."/>
            <person name="Rokhsar D."/>
            <person name="Gmitter F."/>
            <person name="Ollitrault P."/>
            <person name="Machado M."/>
            <person name="Talon M."/>
            <person name="Wincker P."/>
            <person name="Jaillon O."/>
            <person name="Morgante M."/>
        </authorList>
    </citation>
    <scope>NUCLEOTIDE SEQUENCE</scope>
    <source>
        <strain evidence="2">cv. Clemenules</strain>
    </source>
</reference>
<organism evidence="1 2">
    <name type="scientific">Citrus clementina</name>
    <name type="common">Clementine</name>
    <name type="synonym">Citrus deliciosa x Citrus sinensis</name>
    <dbReference type="NCBI Taxonomy" id="85681"/>
    <lineage>
        <taxon>Eukaryota</taxon>
        <taxon>Viridiplantae</taxon>
        <taxon>Streptophyta</taxon>
        <taxon>Embryophyta</taxon>
        <taxon>Tracheophyta</taxon>
        <taxon>Spermatophyta</taxon>
        <taxon>Magnoliopsida</taxon>
        <taxon>eudicotyledons</taxon>
        <taxon>Gunneridae</taxon>
        <taxon>Pentapetalae</taxon>
        <taxon>rosids</taxon>
        <taxon>malvids</taxon>
        <taxon>Sapindales</taxon>
        <taxon>Rutaceae</taxon>
        <taxon>Aurantioideae</taxon>
        <taxon>Citrus</taxon>
    </lineage>
</organism>
<dbReference type="AlphaFoldDB" id="V4SY75"/>
<protein>
    <submittedName>
        <fullName evidence="1">Uncharacterized protein</fullName>
    </submittedName>
</protein>